<sequence length="259" mass="28403">MSSLAKTTNQREEEILTELRRAGGSCRVSFLAERLGVSNETIRRNIRSLEDNEVVRKVHGGVHLVHRLNEAPFQNRMDTQAEIKTRLAARVAATISDGDSVFLDVGSTTAYVAMALRSHKNLYVVTNSIFVAQTLATRNGNRVFLAGGELRSHDGGAFGAEAIDLVGRFNTQFAVFSIGAVNAEMGFMLHDFEEANIARIAAQNAQVRIVVTVAEKFGKRAPVVLDHADRFDILVSDEAPPEDIARMIQSRGIELLLAE</sequence>
<reference evidence="5 6" key="1">
    <citation type="journal article" date="2018" name="Nat. Biotechnol.">
        <title>A standardized bacterial taxonomy based on genome phylogeny substantially revises the tree of life.</title>
        <authorList>
            <person name="Parks D.H."/>
            <person name="Chuvochina M."/>
            <person name="Waite D.W."/>
            <person name="Rinke C."/>
            <person name="Skarshewski A."/>
            <person name="Chaumeil P.A."/>
            <person name="Hugenholtz P."/>
        </authorList>
    </citation>
    <scope>NUCLEOTIDE SEQUENCE [LARGE SCALE GENOMIC DNA]</scope>
    <source>
        <strain evidence="5">UBA9169</strain>
    </source>
</reference>
<evidence type="ECO:0000256" key="3">
    <source>
        <dbReference type="ARBA" id="ARBA00023163"/>
    </source>
</evidence>
<dbReference type="SMART" id="SM01134">
    <property type="entry name" value="DeoRC"/>
    <property type="match status" value="1"/>
</dbReference>
<gene>
    <name evidence="5" type="ORF">DCS45_14845</name>
</gene>
<dbReference type="SUPFAM" id="SSF46785">
    <property type="entry name" value="Winged helix' DNA-binding domain"/>
    <property type="match status" value="1"/>
</dbReference>
<dbReference type="InterPro" id="IPR036390">
    <property type="entry name" value="WH_DNA-bd_sf"/>
</dbReference>
<accession>A0A348WF22</accession>
<evidence type="ECO:0000256" key="2">
    <source>
        <dbReference type="ARBA" id="ARBA00023015"/>
    </source>
</evidence>
<dbReference type="Gene3D" id="3.40.50.1360">
    <property type="match status" value="1"/>
</dbReference>
<dbReference type="RefSeq" id="WP_009814126.1">
    <property type="nucleotide sequence ID" value="NZ_CAXAXR010000006.1"/>
</dbReference>
<dbReference type="GO" id="GO:0003700">
    <property type="term" value="F:DNA-binding transcription factor activity"/>
    <property type="evidence" value="ECO:0007669"/>
    <property type="project" value="InterPro"/>
</dbReference>
<proteinExistence type="predicted"/>
<dbReference type="AlphaFoldDB" id="A0A348WF22"/>
<evidence type="ECO:0000256" key="1">
    <source>
        <dbReference type="ARBA" id="ARBA00022491"/>
    </source>
</evidence>
<dbReference type="CDD" id="cd00090">
    <property type="entry name" value="HTH_ARSR"/>
    <property type="match status" value="1"/>
</dbReference>
<dbReference type="InterPro" id="IPR050313">
    <property type="entry name" value="Carb_Metab_HTH_regulators"/>
</dbReference>
<dbReference type="InterPro" id="IPR036388">
    <property type="entry name" value="WH-like_DNA-bd_sf"/>
</dbReference>
<dbReference type="InterPro" id="IPR037171">
    <property type="entry name" value="NagB/RpiA_transferase-like"/>
</dbReference>
<dbReference type="InterPro" id="IPR014036">
    <property type="entry name" value="DeoR-like_C"/>
</dbReference>
<name>A0A348WF22_9RHOB</name>
<dbReference type="Pfam" id="PF08220">
    <property type="entry name" value="HTH_DeoR"/>
    <property type="match status" value="1"/>
</dbReference>
<evidence type="ECO:0000259" key="4">
    <source>
        <dbReference type="PROSITE" id="PS51000"/>
    </source>
</evidence>
<dbReference type="Pfam" id="PF00455">
    <property type="entry name" value="DeoRC"/>
    <property type="match status" value="1"/>
</dbReference>
<dbReference type="Gene3D" id="1.10.10.10">
    <property type="entry name" value="Winged helix-like DNA-binding domain superfamily/Winged helix DNA-binding domain"/>
    <property type="match status" value="1"/>
</dbReference>
<keyword evidence="3" id="KW-0804">Transcription</keyword>
<keyword evidence="2" id="KW-0805">Transcription regulation</keyword>
<protein>
    <submittedName>
        <fullName evidence="5">DeoR/GlpR transcriptional regulator</fullName>
    </submittedName>
</protein>
<dbReference type="SUPFAM" id="SSF100950">
    <property type="entry name" value="NagB/RpiA/CoA transferase-like"/>
    <property type="match status" value="1"/>
</dbReference>
<comment type="caution">
    <text evidence="5">The sequence shown here is derived from an EMBL/GenBank/DDBJ whole genome shotgun (WGS) entry which is preliminary data.</text>
</comment>
<keyword evidence="1" id="KW-0678">Repressor</keyword>
<dbReference type="EMBL" id="DMVW01000137">
    <property type="protein sequence ID" value="HAR53134.1"/>
    <property type="molecule type" value="Genomic_DNA"/>
</dbReference>
<dbReference type="PANTHER" id="PTHR30363:SF4">
    <property type="entry name" value="GLYCEROL-3-PHOSPHATE REGULON REPRESSOR"/>
    <property type="match status" value="1"/>
</dbReference>
<feature type="domain" description="HTH deoR-type" evidence="4">
    <location>
        <begin position="9"/>
        <end position="64"/>
    </location>
</feature>
<dbReference type="Proteomes" id="UP000264719">
    <property type="component" value="Unassembled WGS sequence"/>
</dbReference>
<dbReference type="SMART" id="SM00420">
    <property type="entry name" value="HTH_DEOR"/>
    <property type="match status" value="1"/>
</dbReference>
<evidence type="ECO:0000313" key="6">
    <source>
        <dbReference type="Proteomes" id="UP000264719"/>
    </source>
</evidence>
<dbReference type="InterPro" id="IPR011991">
    <property type="entry name" value="ArsR-like_HTH"/>
</dbReference>
<dbReference type="PROSITE" id="PS51000">
    <property type="entry name" value="HTH_DEOR_2"/>
    <property type="match status" value="1"/>
</dbReference>
<evidence type="ECO:0000313" key="5">
    <source>
        <dbReference type="EMBL" id="HAR53134.1"/>
    </source>
</evidence>
<dbReference type="InterPro" id="IPR001034">
    <property type="entry name" value="DeoR_HTH"/>
</dbReference>
<dbReference type="PRINTS" id="PR00037">
    <property type="entry name" value="HTHLACR"/>
</dbReference>
<organism evidence="5 6">
    <name type="scientific">Roseovarius nubinhibens</name>
    <dbReference type="NCBI Taxonomy" id="314263"/>
    <lineage>
        <taxon>Bacteria</taxon>
        <taxon>Pseudomonadati</taxon>
        <taxon>Pseudomonadota</taxon>
        <taxon>Alphaproteobacteria</taxon>
        <taxon>Rhodobacterales</taxon>
        <taxon>Roseobacteraceae</taxon>
        <taxon>Roseovarius</taxon>
    </lineage>
</organism>
<dbReference type="PANTHER" id="PTHR30363">
    <property type="entry name" value="HTH-TYPE TRANSCRIPTIONAL REGULATOR SRLR-RELATED"/>
    <property type="match status" value="1"/>
</dbReference>